<protein>
    <submittedName>
        <fullName evidence="2">Uncharacterized protein</fullName>
    </submittedName>
</protein>
<evidence type="ECO:0000313" key="2">
    <source>
        <dbReference type="EMBL" id="CAE0455358.1"/>
    </source>
</evidence>
<keyword evidence="1" id="KW-0732">Signal</keyword>
<accession>A0A7S3PTP2</accession>
<feature type="signal peptide" evidence="1">
    <location>
        <begin position="1"/>
        <end position="17"/>
    </location>
</feature>
<reference evidence="2" key="1">
    <citation type="submission" date="2021-01" db="EMBL/GenBank/DDBJ databases">
        <authorList>
            <person name="Corre E."/>
            <person name="Pelletier E."/>
            <person name="Niang G."/>
            <person name="Scheremetjew M."/>
            <person name="Finn R."/>
            <person name="Kale V."/>
            <person name="Holt S."/>
            <person name="Cochrane G."/>
            <person name="Meng A."/>
            <person name="Brown T."/>
            <person name="Cohen L."/>
        </authorList>
    </citation>
    <scope>NUCLEOTIDE SEQUENCE</scope>
    <source>
        <strain evidence="2">MM31A-1</strain>
    </source>
</reference>
<organism evidence="2">
    <name type="scientific">Chaetoceros debilis</name>
    <dbReference type="NCBI Taxonomy" id="122233"/>
    <lineage>
        <taxon>Eukaryota</taxon>
        <taxon>Sar</taxon>
        <taxon>Stramenopiles</taxon>
        <taxon>Ochrophyta</taxon>
        <taxon>Bacillariophyta</taxon>
        <taxon>Coscinodiscophyceae</taxon>
        <taxon>Chaetocerotophycidae</taxon>
        <taxon>Chaetocerotales</taxon>
        <taxon>Chaetocerotaceae</taxon>
        <taxon>Chaetoceros</taxon>
    </lineage>
</organism>
<feature type="chain" id="PRO_5031091461" evidence="1">
    <location>
        <begin position="18"/>
        <end position="230"/>
    </location>
</feature>
<proteinExistence type="predicted"/>
<dbReference type="EMBL" id="HBIO01000271">
    <property type="protein sequence ID" value="CAE0455358.1"/>
    <property type="molecule type" value="Transcribed_RNA"/>
</dbReference>
<gene>
    <name evidence="2" type="ORF">CDEB00056_LOCUS199</name>
</gene>
<name>A0A7S3PTP2_9STRA</name>
<sequence>MKCASIAVLAGLTGTNAFAFLPSVGGKTVNTRISTSIRSDKMFFAEESTSTTSEKKEVKGKSGTVYDRLGFDEDKVALGIDVNEVLQWLGPKDDIIAKFKKDNKGMEDDKIEEEVSKFMLDAEMVNAFIAFERRKADPRNIKAEAEATLSDPSTWGVYAVWIAGGAGFAYVKNVIIEPKYASGEWEEIRISLPGADRFGQAAVESVAPVVDAVPLVDTVSSVVDAASSAM</sequence>
<dbReference type="AlphaFoldDB" id="A0A7S3PTP2"/>
<evidence type="ECO:0000256" key="1">
    <source>
        <dbReference type="SAM" id="SignalP"/>
    </source>
</evidence>